<reference evidence="5 6" key="1">
    <citation type="submission" date="2018-08" db="EMBL/GenBank/DDBJ databases">
        <title>Recombination of ecologically and evolutionarily significant loci maintains genetic cohesion in the Pseudomonas syringae species complex.</title>
        <authorList>
            <person name="Dillon M."/>
            <person name="Thakur S."/>
            <person name="Almeida R.N.D."/>
            <person name="Weir B.S."/>
            <person name="Guttman D.S."/>
        </authorList>
    </citation>
    <scope>NUCLEOTIDE SEQUENCE [LARGE SCALE GENOMIC DNA]</scope>
    <source>
        <strain evidence="5 6">ICMP 12341</strain>
    </source>
</reference>
<dbReference type="EMBL" id="RBOV01000282">
    <property type="protein sequence ID" value="RMN09658.1"/>
    <property type="molecule type" value="Genomic_DNA"/>
</dbReference>
<comment type="caution">
    <text evidence="5">The sequence shown here is derived from an EMBL/GenBank/DDBJ whole genome shotgun (WGS) entry which is preliminary data.</text>
</comment>
<dbReference type="PANTHER" id="PTHR43201">
    <property type="entry name" value="ACYL-COA SYNTHETASE"/>
    <property type="match status" value="1"/>
</dbReference>
<sequence length="748" mass="82451">MQPRHRPGSGTGPAGRVGHLPHQRADRPRRGTHAIRRGQVQRLWQLWRQGLDRAVHPVALGDLAKRPAPLSDLKFPALTATSGSQYVIVSEPRITITRLQPGAAALISRRPGAVRRMRALMGRTHMSSEIRSSSREPRYREVAIGHPAIEVREEQGIVHMRALEPLAEYPERLLERLVHWARVRPQQTFIAARDSFGGWRKVSYADMLTDVRAIAQCLLTYGLSAERPLVLLSGNDIEHLQVALGAMYAGIPYCPVSPAYSVLSQDFAKLRHVCDVLQPGLIFVSDAAPFQRAIDAVIPADIPIITVRGRLSGRRQISFTSLFEQAGGPEAEAAFQASGPDSIAKFLFTSGSTRLPKAVITTQRMLCANQQMLLQTFPVFGTEPPVLVDWLPWNHTFGGSHNVGIVLYNGGTFYLDNGKPTVKGFGETLRNLKEIAPTAYLTVPKGWEELVSALEQDGELRERFFSRMKLFFFAAAGLSQSVWDRLDRVAEQHCGERIRMMAGLGMTEAAPSCTFTTGPLSMAGYIGLPAPGCEVCLVPVDGKLEGRFRGPHIMPGYWRSPQQTAEVFDDRGFYCSGDAIKLADPSAPHLGLMFDGRLAEDFKLSSGVFVSVGPMRNRAVLEGSPYVQDVVIAAPDRECLGALVFPRVHECRQLAGLGPQVTDAEVLTSAPVRQWFAEWLTRLNLGATGNASRLEWIVLLDEPASIDRGEITDKGSINQRVVLQWRATKVEALYRNEDPHRLSAGAMT</sequence>
<dbReference type="InterPro" id="IPR000873">
    <property type="entry name" value="AMP-dep_synth/lig_dom"/>
</dbReference>
<dbReference type="GO" id="GO:0006631">
    <property type="term" value="P:fatty acid metabolic process"/>
    <property type="evidence" value="ECO:0007669"/>
    <property type="project" value="TreeGrafter"/>
</dbReference>
<evidence type="ECO:0000256" key="3">
    <source>
        <dbReference type="SAM" id="MobiDB-lite"/>
    </source>
</evidence>
<dbReference type="GO" id="GO:0031956">
    <property type="term" value="F:medium-chain fatty acid-CoA ligase activity"/>
    <property type="evidence" value="ECO:0007669"/>
    <property type="project" value="TreeGrafter"/>
</dbReference>
<dbReference type="SUPFAM" id="SSF56801">
    <property type="entry name" value="Acetyl-CoA synthetase-like"/>
    <property type="match status" value="1"/>
</dbReference>
<organism evidence="5 6">
    <name type="scientific">Pseudomonas syringae pv. coriandricola</name>
    <dbReference type="NCBI Taxonomy" id="264453"/>
    <lineage>
        <taxon>Bacteria</taxon>
        <taxon>Pseudomonadati</taxon>
        <taxon>Pseudomonadota</taxon>
        <taxon>Gammaproteobacteria</taxon>
        <taxon>Pseudomonadales</taxon>
        <taxon>Pseudomonadaceae</taxon>
        <taxon>Pseudomonas</taxon>
    </lineage>
</organism>
<proteinExistence type="inferred from homology"/>
<name>A0A3M3JG97_9PSED</name>
<protein>
    <submittedName>
        <fullName evidence="5">Feruloyl-CoA synthase</fullName>
    </submittedName>
</protein>
<comment type="similarity">
    <text evidence="1">Belongs to the ATP-dependent AMP-binding enzyme family.</text>
</comment>
<feature type="region of interest" description="Disordered" evidence="3">
    <location>
        <begin position="1"/>
        <end position="35"/>
    </location>
</feature>
<dbReference type="PANTHER" id="PTHR43201:SF5">
    <property type="entry name" value="MEDIUM-CHAIN ACYL-COA LIGASE ACSF2, MITOCHONDRIAL"/>
    <property type="match status" value="1"/>
</dbReference>
<gene>
    <name evidence="5" type="ORF">ALQ65_05316</name>
</gene>
<dbReference type="Pfam" id="PF00501">
    <property type="entry name" value="AMP-binding"/>
    <property type="match status" value="1"/>
</dbReference>
<accession>A0A3M3JG97</accession>
<evidence type="ECO:0000256" key="2">
    <source>
        <dbReference type="ARBA" id="ARBA00022598"/>
    </source>
</evidence>
<dbReference type="Proteomes" id="UP000271468">
    <property type="component" value="Unassembled WGS sequence"/>
</dbReference>
<evidence type="ECO:0000313" key="5">
    <source>
        <dbReference type="EMBL" id="RMN09658.1"/>
    </source>
</evidence>
<feature type="domain" description="AMP-dependent synthetase/ligase" evidence="4">
    <location>
        <begin position="179"/>
        <end position="558"/>
    </location>
</feature>
<keyword evidence="2" id="KW-0436">Ligase</keyword>
<dbReference type="AlphaFoldDB" id="A0A3M3JG97"/>
<dbReference type="CDD" id="cd05921">
    <property type="entry name" value="FCS"/>
    <property type="match status" value="1"/>
</dbReference>
<evidence type="ECO:0000259" key="4">
    <source>
        <dbReference type="Pfam" id="PF00501"/>
    </source>
</evidence>
<dbReference type="Gene3D" id="3.40.50.12780">
    <property type="entry name" value="N-terminal domain of ligase-like"/>
    <property type="match status" value="1"/>
</dbReference>
<evidence type="ECO:0000313" key="6">
    <source>
        <dbReference type="Proteomes" id="UP000271468"/>
    </source>
</evidence>
<dbReference type="InterPro" id="IPR042099">
    <property type="entry name" value="ANL_N_sf"/>
</dbReference>
<evidence type="ECO:0000256" key="1">
    <source>
        <dbReference type="ARBA" id="ARBA00006432"/>
    </source>
</evidence>